<dbReference type="GO" id="GO:0016788">
    <property type="term" value="F:hydrolase activity, acting on ester bonds"/>
    <property type="evidence" value="ECO:0007669"/>
    <property type="project" value="InterPro"/>
</dbReference>
<accession>A0A1E7FAP7</accession>
<sequence>MKHPKCLVGEIGLCKIAKWVRKHPKGKSFAMSIQKRIFKKQLLLAAKLRRPVSVHCVNCHGIFVETIKEIINNNNKDDGNNNKSQDNNSRLRRLLPPVIGMHSFTGTAHHVKELLELERQIVSPFSSSKVSRKRSKTRIKKSLEQQQQQGAPNGTNSDEEKEDPSSSQSSHNKPIFYFGFSHSVNYAMCTSEKSRKKGKKAVQAVPFNRLLVESDVHSPEDVAGGTIGAISYITWALLASSGDNNRNSSNNNDNNDGSKFTVKDIASITSKNGLTFLNSLD</sequence>
<evidence type="ECO:0008006" key="4">
    <source>
        <dbReference type="Google" id="ProtNLM"/>
    </source>
</evidence>
<dbReference type="Pfam" id="PF01026">
    <property type="entry name" value="TatD_DNase"/>
    <property type="match status" value="1"/>
</dbReference>
<dbReference type="EMBL" id="KV784359">
    <property type="protein sequence ID" value="OEU15219.1"/>
    <property type="molecule type" value="Genomic_DNA"/>
</dbReference>
<dbReference type="KEGG" id="fcy:FRACYDRAFT_269274"/>
<dbReference type="InterPro" id="IPR053044">
    <property type="entry name" value="Metallo-hydrolase/TatD-type"/>
</dbReference>
<keyword evidence="3" id="KW-1185">Reference proteome</keyword>
<evidence type="ECO:0000313" key="2">
    <source>
        <dbReference type="EMBL" id="OEU15219.1"/>
    </source>
</evidence>
<dbReference type="PANTHER" id="PTHR47345">
    <property type="entry name" value="CUT9-INTERACTING PROTEIN SCN1"/>
    <property type="match status" value="1"/>
</dbReference>
<feature type="compositionally biased region" description="Polar residues" evidence="1">
    <location>
        <begin position="144"/>
        <end position="156"/>
    </location>
</feature>
<dbReference type="InterPro" id="IPR032466">
    <property type="entry name" value="Metal_Hydrolase"/>
</dbReference>
<dbReference type="OrthoDB" id="6079689at2759"/>
<dbReference type="InParanoid" id="A0A1E7FAP7"/>
<dbReference type="AlphaFoldDB" id="A0A1E7FAP7"/>
<feature type="compositionally biased region" description="Basic residues" evidence="1">
    <location>
        <begin position="130"/>
        <end position="140"/>
    </location>
</feature>
<proteinExistence type="predicted"/>
<protein>
    <recommendedName>
        <fullName evidence="4">Metallo-dependent hydrolase</fullName>
    </recommendedName>
</protein>
<feature type="region of interest" description="Disordered" evidence="1">
    <location>
        <begin position="126"/>
        <end position="172"/>
    </location>
</feature>
<dbReference type="InterPro" id="IPR001130">
    <property type="entry name" value="TatD-like"/>
</dbReference>
<name>A0A1E7FAP7_9STRA</name>
<evidence type="ECO:0000313" key="3">
    <source>
        <dbReference type="Proteomes" id="UP000095751"/>
    </source>
</evidence>
<dbReference type="Gene3D" id="3.20.20.140">
    <property type="entry name" value="Metal-dependent hydrolases"/>
    <property type="match status" value="1"/>
</dbReference>
<dbReference type="SUPFAM" id="SSF51556">
    <property type="entry name" value="Metallo-dependent hydrolases"/>
    <property type="match status" value="1"/>
</dbReference>
<dbReference type="Proteomes" id="UP000095751">
    <property type="component" value="Unassembled WGS sequence"/>
</dbReference>
<dbReference type="PANTHER" id="PTHR47345:SF1">
    <property type="entry name" value="CUT9-INTERACTING PROTEIN SCN1"/>
    <property type="match status" value="1"/>
</dbReference>
<organism evidence="2 3">
    <name type="scientific">Fragilariopsis cylindrus CCMP1102</name>
    <dbReference type="NCBI Taxonomy" id="635003"/>
    <lineage>
        <taxon>Eukaryota</taxon>
        <taxon>Sar</taxon>
        <taxon>Stramenopiles</taxon>
        <taxon>Ochrophyta</taxon>
        <taxon>Bacillariophyta</taxon>
        <taxon>Bacillariophyceae</taxon>
        <taxon>Bacillariophycidae</taxon>
        <taxon>Bacillariales</taxon>
        <taxon>Bacillariaceae</taxon>
        <taxon>Fragilariopsis</taxon>
    </lineage>
</organism>
<evidence type="ECO:0000256" key="1">
    <source>
        <dbReference type="SAM" id="MobiDB-lite"/>
    </source>
</evidence>
<reference evidence="2 3" key="1">
    <citation type="submission" date="2016-09" db="EMBL/GenBank/DDBJ databases">
        <title>Extensive genetic diversity and differential bi-allelic expression allows diatom success in the polar Southern Ocean.</title>
        <authorList>
            <consortium name="DOE Joint Genome Institute"/>
            <person name="Mock T."/>
            <person name="Otillar R.P."/>
            <person name="Strauss J."/>
            <person name="Dupont C."/>
            <person name="Frickenhaus S."/>
            <person name="Maumus F."/>
            <person name="Mcmullan M."/>
            <person name="Sanges R."/>
            <person name="Schmutz J."/>
            <person name="Toseland A."/>
            <person name="Valas R."/>
            <person name="Veluchamy A."/>
            <person name="Ward B.J."/>
            <person name="Allen A."/>
            <person name="Barry K."/>
            <person name="Falciatore A."/>
            <person name="Ferrante M."/>
            <person name="Fortunato A.E."/>
            <person name="Gloeckner G."/>
            <person name="Gruber A."/>
            <person name="Hipkin R."/>
            <person name="Janech M."/>
            <person name="Kroth P."/>
            <person name="Leese F."/>
            <person name="Lindquist E."/>
            <person name="Lyon B.R."/>
            <person name="Martin J."/>
            <person name="Mayer C."/>
            <person name="Parker M."/>
            <person name="Quesneville H."/>
            <person name="Raymond J."/>
            <person name="Uhlig C."/>
            <person name="Valentin K.U."/>
            <person name="Worden A.Z."/>
            <person name="Armbrust E.V."/>
            <person name="Bowler C."/>
            <person name="Green B."/>
            <person name="Moulton V."/>
            <person name="Van Oosterhout C."/>
            <person name="Grigoriev I."/>
        </authorList>
    </citation>
    <scope>NUCLEOTIDE SEQUENCE [LARGE SCALE GENOMIC DNA]</scope>
    <source>
        <strain evidence="2 3">CCMP1102</strain>
    </source>
</reference>
<gene>
    <name evidence="2" type="ORF">FRACYDRAFT_269274</name>
</gene>